<dbReference type="Proteomes" id="UP001460270">
    <property type="component" value="Unassembled WGS sequence"/>
</dbReference>
<dbReference type="SUPFAM" id="SSF56436">
    <property type="entry name" value="C-type lectin-like"/>
    <property type="match status" value="2"/>
</dbReference>
<feature type="domain" description="C-type lectin" evidence="3">
    <location>
        <begin position="26"/>
        <end position="133"/>
    </location>
</feature>
<accession>A0AAW0PF23</accession>
<keyword evidence="2" id="KW-1015">Disulfide bond</keyword>
<dbReference type="AlphaFoldDB" id="A0AAW0PF23"/>
<evidence type="ECO:0000259" key="3">
    <source>
        <dbReference type="PROSITE" id="PS50041"/>
    </source>
</evidence>
<dbReference type="Pfam" id="PF00059">
    <property type="entry name" value="Lectin_C"/>
    <property type="match status" value="2"/>
</dbReference>
<evidence type="ECO:0000256" key="1">
    <source>
        <dbReference type="ARBA" id="ARBA00004401"/>
    </source>
</evidence>
<dbReference type="PANTHER" id="PTHR45710:SF8">
    <property type="entry name" value="RERATING FAMILY MEMBER 4"/>
    <property type="match status" value="1"/>
</dbReference>
<comment type="subcellular location">
    <subcellularLocation>
        <location evidence="1">Cell membrane</location>
        <topology evidence="1">Single-pass type II membrane protein</topology>
    </subcellularLocation>
</comment>
<evidence type="ECO:0000313" key="5">
    <source>
        <dbReference type="Proteomes" id="UP001460270"/>
    </source>
</evidence>
<comment type="caution">
    <text evidence="4">The sequence shown here is derived from an EMBL/GenBank/DDBJ whole genome shotgun (WGS) entry which is preliminary data.</text>
</comment>
<dbReference type="Gene3D" id="3.10.100.10">
    <property type="entry name" value="Mannose-Binding Protein A, subunit A"/>
    <property type="match status" value="2"/>
</dbReference>
<dbReference type="SMART" id="SM00034">
    <property type="entry name" value="CLECT"/>
    <property type="match status" value="2"/>
</dbReference>
<dbReference type="EMBL" id="JBBPFD010000005">
    <property type="protein sequence ID" value="KAK7925834.1"/>
    <property type="molecule type" value="Genomic_DNA"/>
</dbReference>
<proteinExistence type="predicted"/>
<dbReference type="InterPro" id="IPR016186">
    <property type="entry name" value="C-type_lectin-like/link_sf"/>
</dbReference>
<keyword evidence="5" id="KW-1185">Reference proteome</keyword>
<evidence type="ECO:0000256" key="2">
    <source>
        <dbReference type="ARBA" id="ARBA00023157"/>
    </source>
</evidence>
<dbReference type="InterPro" id="IPR050828">
    <property type="entry name" value="C-type_lectin/matrix_domain"/>
</dbReference>
<sequence>MIKERDTLRLKLQEIENKTSEVWVYFQGSLYLGSSSEMTWQESRQYCQDRGADLSIITSVQEQEFARVAFKEHRWIGLSDLEQEGVWKWVDELLVQGEPNSLGDEDCGELNFNDHLNNWNDINCAHKRKSICWVYFQSSLYLGSSTEQSWQQSRQYCQERGADLTVITSVQEQEFARVTFKERRWIGLSDLEQEGVWTWVNGSPSNTRFTWTFMIQTKH</sequence>
<dbReference type="InterPro" id="IPR001304">
    <property type="entry name" value="C-type_lectin-like"/>
</dbReference>
<organism evidence="4 5">
    <name type="scientific">Mugilogobius chulae</name>
    <name type="common">yellowstripe goby</name>
    <dbReference type="NCBI Taxonomy" id="88201"/>
    <lineage>
        <taxon>Eukaryota</taxon>
        <taxon>Metazoa</taxon>
        <taxon>Chordata</taxon>
        <taxon>Craniata</taxon>
        <taxon>Vertebrata</taxon>
        <taxon>Euteleostomi</taxon>
        <taxon>Actinopterygii</taxon>
        <taxon>Neopterygii</taxon>
        <taxon>Teleostei</taxon>
        <taxon>Neoteleostei</taxon>
        <taxon>Acanthomorphata</taxon>
        <taxon>Gobiaria</taxon>
        <taxon>Gobiiformes</taxon>
        <taxon>Gobioidei</taxon>
        <taxon>Gobiidae</taxon>
        <taxon>Gobionellinae</taxon>
        <taxon>Mugilogobius</taxon>
    </lineage>
</organism>
<dbReference type="GO" id="GO:0005886">
    <property type="term" value="C:plasma membrane"/>
    <property type="evidence" value="ECO:0007669"/>
    <property type="project" value="UniProtKB-SubCell"/>
</dbReference>
<dbReference type="InterPro" id="IPR018378">
    <property type="entry name" value="C-type_lectin_CS"/>
</dbReference>
<name>A0AAW0PF23_9GOBI</name>
<gene>
    <name evidence="4" type="ORF">WMY93_008144</name>
</gene>
<feature type="domain" description="C-type lectin" evidence="3">
    <location>
        <begin position="136"/>
        <end position="211"/>
    </location>
</feature>
<dbReference type="PROSITE" id="PS00615">
    <property type="entry name" value="C_TYPE_LECTIN_1"/>
    <property type="match status" value="1"/>
</dbReference>
<reference evidence="5" key="1">
    <citation type="submission" date="2024-04" db="EMBL/GenBank/DDBJ databases">
        <title>Salinicola lusitanus LLJ914,a marine bacterium isolated from the Okinawa Trough.</title>
        <authorList>
            <person name="Li J."/>
        </authorList>
    </citation>
    <scope>NUCLEOTIDE SEQUENCE [LARGE SCALE GENOMIC DNA]</scope>
</reference>
<dbReference type="PROSITE" id="PS50041">
    <property type="entry name" value="C_TYPE_LECTIN_2"/>
    <property type="match status" value="2"/>
</dbReference>
<protein>
    <recommendedName>
        <fullName evidence="3">C-type lectin domain-containing protein</fullName>
    </recommendedName>
</protein>
<dbReference type="InterPro" id="IPR016187">
    <property type="entry name" value="CTDL_fold"/>
</dbReference>
<evidence type="ECO:0000313" key="4">
    <source>
        <dbReference type="EMBL" id="KAK7925834.1"/>
    </source>
</evidence>
<dbReference type="PANTHER" id="PTHR45710">
    <property type="entry name" value="C-TYPE LECTIN DOMAIN-CONTAINING PROTEIN 180"/>
    <property type="match status" value="1"/>
</dbReference>